<dbReference type="EMBL" id="CP133659">
    <property type="protein sequence ID" value="WMW66324.1"/>
    <property type="molecule type" value="Genomic_DNA"/>
</dbReference>
<evidence type="ECO:0000256" key="1">
    <source>
        <dbReference type="SAM" id="MobiDB-lite"/>
    </source>
</evidence>
<proteinExistence type="predicted"/>
<dbReference type="Proteomes" id="UP001180616">
    <property type="component" value="Chromosome"/>
</dbReference>
<feature type="region of interest" description="Disordered" evidence="1">
    <location>
        <begin position="1"/>
        <end position="25"/>
    </location>
</feature>
<sequence length="120" mass="12913">MAVPGYLKKAKDVAQKDTEGMGASLDDLRRVEKGREEQRLPVSLQAVPRREGDEGPMIQVRGRGSRKGATNVVVPIPEQLLAELTPSGNVAQALIGLALWGLDVLSRDGKTLVVDCTKQP</sequence>
<dbReference type="RefSeq" id="WP_309542227.1">
    <property type="nucleotide sequence ID" value="NZ_CP133659.1"/>
</dbReference>
<name>A0ABY9R3L2_9BACT</name>
<evidence type="ECO:0000313" key="2">
    <source>
        <dbReference type="EMBL" id="WMW66324.1"/>
    </source>
</evidence>
<reference evidence="2" key="1">
    <citation type="submission" date="2023-09" db="EMBL/GenBank/DDBJ databases">
        <authorList>
            <consortium name="CW5 consortium"/>
            <person name="Lu C.-W."/>
        </authorList>
    </citation>
    <scope>NUCLEOTIDE SEQUENCE</scope>
    <source>
        <strain evidence="2">KPS</strain>
    </source>
</reference>
<keyword evidence="3" id="KW-1185">Reference proteome</keyword>
<feature type="region of interest" description="Disordered" evidence="1">
    <location>
        <begin position="49"/>
        <end position="68"/>
    </location>
</feature>
<feature type="compositionally biased region" description="Basic and acidic residues" evidence="1">
    <location>
        <begin position="9"/>
        <end position="19"/>
    </location>
</feature>
<protein>
    <submittedName>
        <fullName evidence="2">Uncharacterized protein</fullName>
    </submittedName>
</protein>
<evidence type="ECO:0000313" key="3">
    <source>
        <dbReference type="Proteomes" id="UP001180616"/>
    </source>
</evidence>
<organism evidence="2 3">
    <name type="scientific">Nitratidesulfovibrio liaohensis</name>
    <dbReference type="NCBI Taxonomy" id="2604158"/>
    <lineage>
        <taxon>Bacteria</taxon>
        <taxon>Pseudomonadati</taxon>
        <taxon>Thermodesulfobacteriota</taxon>
        <taxon>Desulfovibrionia</taxon>
        <taxon>Desulfovibrionales</taxon>
        <taxon>Desulfovibrionaceae</taxon>
        <taxon>Nitratidesulfovibrio</taxon>
    </lineage>
</organism>
<gene>
    <name evidence="2" type="ORF">KPS_000891</name>
</gene>
<accession>A0ABY9R3L2</accession>